<feature type="domain" description="Putative restriction endonuclease" evidence="1">
    <location>
        <begin position="15"/>
        <end position="176"/>
    </location>
</feature>
<dbReference type="Proteomes" id="UP000033551">
    <property type="component" value="Unassembled WGS sequence"/>
</dbReference>
<dbReference type="RefSeq" id="WP_045948574.1">
    <property type="nucleotide sequence ID" value="NZ_JZWV01000495.1"/>
</dbReference>
<dbReference type="CDD" id="cd06260">
    <property type="entry name" value="DUF820-like"/>
    <property type="match status" value="1"/>
</dbReference>
<dbReference type="InterPro" id="IPR008538">
    <property type="entry name" value="Uma2"/>
</dbReference>
<dbReference type="SUPFAM" id="SSF52980">
    <property type="entry name" value="Restriction endonuclease-like"/>
    <property type="match status" value="1"/>
</dbReference>
<organism evidence="2 3">
    <name type="scientific">Streptomyces katrae</name>
    <dbReference type="NCBI Taxonomy" id="68223"/>
    <lineage>
        <taxon>Bacteria</taxon>
        <taxon>Bacillati</taxon>
        <taxon>Actinomycetota</taxon>
        <taxon>Actinomycetes</taxon>
        <taxon>Kitasatosporales</taxon>
        <taxon>Streptomycetaceae</taxon>
        <taxon>Streptomyces</taxon>
    </lineage>
</organism>
<dbReference type="Gene3D" id="3.90.1570.10">
    <property type="entry name" value="tt1808, chain A"/>
    <property type="match status" value="1"/>
</dbReference>
<name>A0A0F4JAL2_9ACTN</name>
<dbReference type="EMBL" id="JZWV01000495">
    <property type="protein sequence ID" value="KJY31412.1"/>
    <property type="molecule type" value="Genomic_DNA"/>
</dbReference>
<dbReference type="STRING" id="68223.GCA_002028425_03083"/>
<dbReference type="PANTHER" id="PTHR35400">
    <property type="entry name" value="SLR1083 PROTEIN"/>
    <property type="match status" value="1"/>
</dbReference>
<evidence type="ECO:0000313" key="3">
    <source>
        <dbReference type="Proteomes" id="UP000033551"/>
    </source>
</evidence>
<dbReference type="PATRIC" id="fig|68223.7.peg.8182"/>
<protein>
    <submittedName>
        <fullName evidence="2">Membrane protein</fullName>
    </submittedName>
</protein>
<evidence type="ECO:0000313" key="2">
    <source>
        <dbReference type="EMBL" id="KJY31412.1"/>
    </source>
</evidence>
<dbReference type="Pfam" id="PF05685">
    <property type="entry name" value="Uma2"/>
    <property type="match status" value="1"/>
</dbReference>
<dbReference type="PANTHER" id="PTHR35400:SF3">
    <property type="entry name" value="SLL1072 PROTEIN"/>
    <property type="match status" value="1"/>
</dbReference>
<proteinExistence type="predicted"/>
<comment type="caution">
    <text evidence="2">The sequence shown here is derived from an EMBL/GenBank/DDBJ whole genome shotgun (WGS) entry which is preliminary data.</text>
</comment>
<keyword evidence="3" id="KW-1185">Reference proteome</keyword>
<reference evidence="2 3" key="1">
    <citation type="submission" date="2015-02" db="EMBL/GenBank/DDBJ databases">
        <authorList>
            <person name="Ju K.-S."/>
            <person name="Doroghazi J.R."/>
            <person name="Metcalf W."/>
        </authorList>
    </citation>
    <scope>NUCLEOTIDE SEQUENCE [LARGE SCALE GENOMIC DNA]</scope>
    <source>
        <strain evidence="2 3">NRRL ISP-5550</strain>
    </source>
</reference>
<gene>
    <name evidence="2" type="ORF">VR44_18175</name>
</gene>
<evidence type="ECO:0000259" key="1">
    <source>
        <dbReference type="Pfam" id="PF05685"/>
    </source>
</evidence>
<accession>A0A0F4JAL2</accession>
<dbReference type="AlphaFoldDB" id="A0A0F4JAL2"/>
<dbReference type="InterPro" id="IPR012296">
    <property type="entry name" value="Nuclease_put_TT1808"/>
</dbReference>
<sequence>MNIAAAADRLTRDLPCHRVEILQGRLTATPHDDGTHALILTRLTEAFHGAGARTAGLRTLQALGLWLPSGPEDYAVPDFSVVEQTFMESEPREHCYAPDAFRMVLEVTGDHWSDDLAIKAACYAQAGIPVYLVADRHHDEVVLHADPEAGKYLTRETYKRGTPLRLPESVGVSLTLPADRLLDGDAD</sequence>
<dbReference type="InterPro" id="IPR011335">
    <property type="entry name" value="Restrct_endonuc-II-like"/>
</dbReference>